<comment type="subunit">
    <text evidence="2">Complex I is composed of 45 different subunits.</text>
</comment>
<dbReference type="AlphaFoldDB" id="A0AAN8JHE9"/>
<keyword evidence="2" id="KW-0249">Electron transport</keyword>
<keyword evidence="4" id="KW-1185">Reference proteome</keyword>
<evidence type="ECO:0000313" key="4">
    <source>
        <dbReference type="Proteomes" id="UP001347796"/>
    </source>
</evidence>
<evidence type="ECO:0000256" key="1">
    <source>
        <dbReference type="ARBA" id="ARBA00007355"/>
    </source>
</evidence>
<name>A0AAN8JHE9_PATCE</name>
<dbReference type="GO" id="GO:0005743">
    <property type="term" value="C:mitochondrial inner membrane"/>
    <property type="evidence" value="ECO:0007669"/>
    <property type="project" value="UniProtKB-SubCell"/>
</dbReference>
<sequence>MSKYLEKFSRMRTIIADNGGLINSIKTIYRTDELKSGRLVGEDGFGNKYYENKSYFMGRSRWVDYSLAVNLDYDASQVPPEWHRWLHYIADEPPTEAQLVKRKWMINHSENPTGTDKIYVPYSTVKPKVQAWSPPSK</sequence>
<organism evidence="3 4">
    <name type="scientific">Patella caerulea</name>
    <name type="common">Rayed Mediterranean limpet</name>
    <dbReference type="NCBI Taxonomy" id="87958"/>
    <lineage>
        <taxon>Eukaryota</taxon>
        <taxon>Metazoa</taxon>
        <taxon>Spiralia</taxon>
        <taxon>Lophotrochozoa</taxon>
        <taxon>Mollusca</taxon>
        <taxon>Gastropoda</taxon>
        <taxon>Patellogastropoda</taxon>
        <taxon>Patelloidea</taxon>
        <taxon>Patellidae</taxon>
        <taxon>Patella</taxon>
    </lineage>
</organism>
<accession>A0AAN8JHE9</accession>
<keyword evidence="2" id="KW-0496">Mitochondrion</keyword>
<keyword evidence="2" id="KW-0472">Membrane</keyword>
<comment type="caution">
    <text evidence="3">The sequence shown here is derived from an EMBL/GenBank/DDBJ whole genome shotgun (WGS) entry which is preliminary data.</text>
</comment>
<dbReference type="PANTHER" id="PTHR12910:SF2">
    <property type="entry name" value="NADH DEHYDROGENASE [UBIQUINONE] 1 ALPHA SUBCOMPLEX SUBUNIT 12"/>
    <property type="match status" value="1"/>
</dbReference>
<dbReference type="Proteomes" id="UP001347796">
    <property type="component" value="Unassembled WGS sequence"/>
</dbReference>
<dbReference type="GO" id="GO:0006979">
    <property type="term" value="P:response to oxidative stress"/>
    <property type="evidence" value="ECO:0007669"/>
    <property type="project" value="TreeGrafter"/>
</dbReference>
<proteinExistence type="inferred from homology"/>
<evidence type="ECO:0000256" key="2">
    <source>
        <dbReference type="RuleBase" id="RU363103"/>
    </source>
</evidence>
<keyword evidence="2" id="KW-0999">Mitochondrion inner membrane</keyword>
<dbReference type="Pfam" id="PF05071">
    <property type="entry name" value="NDUFA12"/>
    <property type="match status" value="1"/>
</dbReference>
<dbReference type="PANTHER" id="PTHR12910">
    <property type="entry name" value="NADH-UBIQUINONE OXIDOREDUCTASE SUBUNIT B17.2"/>
    <property type="match status" value="1"/>
</dbReference>
<protein>
    <recommendedName>
        <fullName evidence="2">NADH dehydrogenase [ubiquinone] 1 alpha subcomplex subunit 12</fullName>
    </recommendedName>
</protein>
<keyword evidence="2" id="KW-0679">Respiratory chain</keyword>
<evidence type="ECO:0000313" key="3">
    <source>
        <dbReference type="EMBL" id="KAK6176394.1"/>
    </source>
</evidence>
<dbReference type="GO" id="GO:0045271">
    <property type="term" value="C:respiratory chain complex I"/>
    <property type="evidence" value="ECO:0007669"/>
    <property type="project" value="InterPro"/>
</dbReference>
<dbReference type="InterPro" id="IPR007763">
    <property type="entry name" value="NDUFA12"/>
</dbReference>
<comment type="subcellular location">
    <subcellularLocation>
        <location evidence="2">Mitochondrion inner membrane</location>
        <topology evidence="2">Peripheral membrane protein</topology>
        <orientation evidence="2">Matrix side</orientation>
    </subcellularLocation>
</comment>
<comment type="function">
    <text evidence="2">Accessory subunit of the mitochondrial membrane respiratory chain NADH dehydrogenase (Complex I), that is believed not to be involved in catalysis. Complex I functions in the transfer of electrons from NADH to the respiratory chain. The immediate electron acceptor for the enzyme is believed to be ubiquinone.</text>
</comment>
<gene>
    <name evidence="3" type="ORF">SNE40_014687</name>
</gene>
<comment type="similarity">
    <text evidence="1 2">Belongs to the complex I NDUFA12 subunit family.</text>
</comment>
<keyword evidence="2" id="KW-0813">Transport</keyword>
<reference evidence="3 4" key="1">
    <citation type="submission" date="2024-01" db="EMBL/GenBank/DDBJ databases">
        <title>The genome of the rayed Mediterranean limpet Patella caerulea (Linnaeus, 1758).</title>
        <authorList>
            <person name="Anh-Thu Weber A."/>
            <person name="Halstead-Nussloch G."/>
        </authorList>
    </citation>
    <scope>NUCLEOTIDE SEQUENCE [LARGE SCALE GENOMIC DNA]</scope>
    <source>
        <strain evidence="3">AATW-2023a</strain>
        <tissue evidence="3">Whole specimen</tissue>
    </source>
</reference>
<dbReference type="EMBL" id="JAZGQO010000010">
    <property type="protein sequence ID" value="KAK6176394.1"/>
    <property type="molecule type" value="Genomic_DNA"/>
</dbReference>